<comment type="caution">
    <text evidence="1">The sequence shown here is derived from an EMBL/GenBank/DDBJ whole genome shotgun (WGS) entry which is preliminary data.</text>
</comment>
<dbReference type="EMBL" id="BJYG01000050">
    <property type="protein sequence ID" value="GEN64706.1"/>
    <property type="molecule type" value="Genomic_DNA"/>
</dbReference>
<name>A0A511XP75_9PROT</name>
<accession>A0A511XP75</accession>
<organism evidence="1 2">
    <name type="scientific">Acetobacter oeni</name>
    <dbReference type="NCBI Taxonomy" id="304077"/>
    <lineage>
        <taxon>Bacteria</taxon>
        <taxon>Pseudomonadati</taxon>
        <taxon>Pseudomonadota</taxon>
        <taxon>Alphaproteobacteria</taxon>
        <taxon>Acetobacterales</taxon>
        <taxon>Acetobacteraceae</taxon>
        <taxon>Acetobacter</taxon>
    </lineage>
</organism>
<protein>
    <submittedName>
        <fullName evidence="1">Uncharacterized protein</fullName>
    </submittedName>
</protein>
<sequence>MADFVGLRDIASYITPVSASAVTAITAGAAAAAVTGATIDRVALGLPQTLVFLFQSSAKLTASATLSLNSLQFQTSPDGATWTDYVDPYRAGIASPGAVSTGPVGGGTVAGVTPVEVYVASSDQYFRAVFTPALSATTSDTATIMVAAIAAGFAHNPAP</sequence>
<reference evidence="1 2" key="1">
    <citation type="submission" date="2019-07" db="EMBL/GenBank/DDBJ databases">
        <title>Whole genome shotgun sequence of Acetobacter oeni NBRC 105207.</title>
        <authorList>
            <person name="Hosoyama A."/>
            <person name="Uohara A."/>
            <person name="Ohji S."/>
            <person name="Ichikawa N."/>
        </authorList>
    </citation>
    <scope>NUCLEOTIDE SEQUENCE [LARGE SCALE GENOMIC DNA]</scope>
    <source>
        <strain evidence="1 2">NBRC 105207</strain>
    </source>
</reference>
<dbReference type="AlphaFoldDB" id="A0A511XP75"/>
<gene>
    <name evidence="1" type="ORF">AOE01nite_29300</name>
</gene>
<dbReference type="OrthoDB" id="9902215at2"/>
<proteinExistence type="predicted"/>
<evidence type="ECO:0000313" key="1">
    <source>
        <dbReference type="EMBL" id="GEN64706.1"/>
    </source>
</evidence>
<dbReference type="Proteomes" id="UP000321746">
    <property type="component" value="Unassembled WGS sequence"/>
</dbReference>
<evidence type="ECO:0000313" key="2">
    <source>
        <dbReference type="Proteomes" id="UP000321746"/>
    </source>
</evidence>
<keyword evidence="2" id="KW-1185">Reference proteome</keyword>
<dbReference type="RefSeq" id="WP_146891661.1">
    <property type="nucleotide sequence ID" value="NZ_BJYG01000050.1"/>
</dbReference>